<evidence type="ECO:0000313" key="3">
    <source>
        <dbReference type="Proteomes" id="UP000233414"/>
    </source>
</evidence>
<comment type="caution">
    <text evidence="2">The sequence shown here is derived from an EMBL/GenBank/DDBJ whole genome shotgun (WGS) entry which is preliminary data.</text>
</comment>
<keyword evidence="1" id="KW-1133">Transmembrane helix</keyword>
<dbReference type="AlphaFoldDB" id="A0A2N1UPC8"/>
<organism evidence="2 3">
    <name type="scientific">Candidatus Kuenenbacteria bacterium HGW-Kuenenbacteria-1</name>
    <dbReference type="NCBI Taxonomy" id="2013812"/>
    <lineage>
        <taxon>Bacteria</taxon>
        <taxon>Candidatus Kueneniibacteriota</taxon>
    </lineage>
</organism>
<evidence type="ECO:0000256" key="1">
    <source>
        <dbReference type="SAM" id="Phobius"/>
    </source>
</evidence>
<dbReference type="Proteomes" id="UP000233414">
    <property type="component" value="Unassembled WGS sequence"/>
</dbReference>
<protein>
    <recommendedName>
        <fullName evidence="4">Type 4 fimbrial biogenesis protein PilX N-terminal domain-containing protein</fullName>
    </recommendedName>
</protein>
<dbReference type="EMBL" id="PGYQ01000001">
    <property type="protein sequence ID" value="PKL72743.1"/>
    <property type="molecule type" value="Genomic_DNA"/>
</dbReference>
<gene>
    <name evidence="2" type="ORF">CVV26_00590</name>
</gene>
<keyword evidence="1" id="KW-0472">Membrane</keyword>
<proteinExistence type="predicted"/>
<evidence type="ECO:0008006" key="4">
    <source>
        <dbReference type="Google" id="ProtNLM"/>
    </source>
</evidence>
<feature type="transmembrane region" description="Helical" evidence="1">
    <location>
        <begin position="21"/>
        <end position="46"/>
    </location>
</feature>
<accession>A0A2N1UPC8</accession>
<reference evidence="2 3" key="1">
    <citation type="journal article" date="2017" name="ISME J.">
        <title>Potential for microbial H2 and metal transformations associated with novel bacteria and archaea in deep terrestrial subsurface sediments.</title>
        <authorList>
            <person name="Hernsdorf A.W."/>
            <person name="Amano Y."/>
            <person name="Miyakawa K."/>
            <person name="Ise K."/>
            <person name="Suzuki Y."/>
            <person name="Anantharaman K."/>
            <person name="Probst A."/>
            <person name="Burstein D."/>
            <person name="Thomas B.C."/>
            <person name="Banfield J.F."/>
        </authorList>
    </citation>
    <scope>NUCLEOTIDE SEQUENCE [LARGE SCALE GENOMIC DNA]</scope>
    <source>
        <strain evidence="2">HGW-Kuenenbacteria-1</strain>
    </source>
</reference>
<evidence type="ECO:0000313" key="2">
    <source>
        <dbReference type="EMBL" id="PKL72743.1"/>
    </source>
</evidence>
<sequence length="146" mass="15627">MSIIFQKHFMDLLRSVKYKNNGYVVLISVLVLGAIGIAIVVSLLLLGVGSSRTSFAIEQSNQAKALTNACAEEALQQMRDSTSYTGSGSLTLGQGICAYTVTSQGGQNRTITSSGTVGIIIRKAKIIIDKINPTINIISWQEVADF</sequence>
<keyword evidence="1" id="KW-0812">Transmembrane</keyword>
<name>A0A2N1UPC8_9BACT</name>